<dbReference type="InterPro" id="IPR008258">
    <property type="entry name" value="Transglycosylase_SLT_dom_1"/>
</dbReference>
<keyword evidence="4" id="KW-1185">Reference proteome</keyword>
<feature type="domain" description="LysM" evidence="2">
    <location>
        <begin position="486"/>
        <end position="530"/>
    </location>
</feature>
<dbReference type="SUPFAM" id="SSF54106">
    <property type="entry name" value="LysM domain"/>
    <property type="match status" value="3"/>
</dbReference>
<dbReference type="GO" id="GO:0008932">
    <property type="term" value="F:lytic endotransglycosylase activity"/>
    <property type="evidence" value="ECO:0007669"/>
    <property type="project" value="TreeGrafter"/>
</dbReference>
<evidence type="ECO:0000256" key="1">
    <source>
        <dbReference type="ARBA" id="ARBA00007734"/>
    </source>
</evidence>
<dbReference type="GO" id="GO:0016020">
    <property type="term" value="C:membrane"/>
    <property type="evidence" value="ECO:0007669"/>
    <property type="project" value="InterPro"/>
</dbReference>
<evidence type="ECO:0000313" key="4">
    <source>
        <dbReference type="Proteomes" id="UP000037600"/>
    </source>
</evidence>
<dbReference type="PROSITE" id="PS51257">
    <property type="entry name" value="PROKAR_LIPOPROTEIN"/>
    <property type="match status" value="1"/>
</dbReference>
<dbReference type="InterPro" id="IPR036779">
    <property type="entry name" value="LysM_dom_sf"/>
</dbReference>
<proteinExistence type="inferred from homology"/>
<dbReference type="PANTHER" id="PTHR33734:SF22">
    <property type="entry name" value="MEMBRANE-BOUND LYTIC MUREIN TRANSGLYCOSYLASE D"/>
    <property type="match status" value="1"/>
</dbReference>
<dbReference type="PANTHER" id="PTHR33734">
    <property type="entry name" value="LYSM DOMAIN-CONTAINING GPI-ANCHORED PROTEIN 2"/>
    <property type="match status" value="1"/>
</dbReference>
<dbReference type="RefSeq" id="WP_048689358.1">
    <property type="nucleotide sequence ID" value="NZ_KQ130483.1"/>
</dbReference>
<accession>A0A0J8GUN1</accession>
<evidence type="ECO:0000313" key="3">
    <source>
        <dbReference type="EMBL" id="KMT66485.1"/>
    </source>
</evidence>
<protein>
    <submittedName>
        <fullName evidence="3">Lytic transglycosylase</fullName>
    </submittedName>
</protein>
<comment type="similarity">
    <text evidence="1">Belongs to the transglycosylase Slt family.</text>
</comment>
<dbReference type="PATRIC" id="fig|1513271.3.peg.584"/>
<feature type="domain" description="LysM" evidence="2">
    <location>
        <begin position="424"/>
        <end position="468"/>
    </location>
</feature>
<organism evidence="3 4">
    <name type="scientific">Catenovulum maritimum</name>
    <dbReference type="NCBI Taxonomy" id="1513271"/>
    <lineage>
        <taxon>Bacteria</taxon>
        <taxon>Pseudomonadati</taxon>
        <taxon>Pseudomonadota</taxon>
        <taxon>Gammaproteobacteria</taxon>
        <taxon>Alteromonadales</taxon>
        <taxon>Alteromonadaceae</taxon>
        <taxon>Catenovulum</taxon>
    </lineage>
</organism>
<dbReference type="AlphaFoldDB" id="A0A0J8GUN1"/>
<dbReference type="InterPro" id="IPR000189">
    <property type="entry name" value="Transglyc_AS"/>
</dbReference>
<dbReference type="EMBL" id="LAZL01000003">
    <property type="protein sequence ID" value="KMT66485.1"/>
    <property type="molecule type" value="Genomic_DNA"/>
</dbReference>
<dbReference type="Proteomes" id="UP000037600">
    <property type="component" value="Unassembled WGS sequence"/>
</dbReference>
<dbReference type="CDD" id="cd16894">
    <property type="entry name" value="MltD-like"/>
    <property type="match status" value="1"/>
</dbReference>
<dbReference type="Pfam" id="PF01464">
    <property type="entry name" value="SLT"/>
    <property type="match status" value="1"/>
</dbReference>
<dbReference type="InterPro" id="IPR018392">
    <property type="entry name" value="LysM"/>
</dbReference>
<comment type="caution">
    <text evidence="3">The sequence shown here is derived from an EMBL/GenBank/DDBJ whole genome shotgun (WGS) entry which is preliminary data.</text>
</comment>
<dbReference type="Gene3D" id="1.10.530.10">
    <property type="match status" value="1"/>
</dbReference>
<dbReference type="Pfam" id="PF01476">
    <property type="entry name" value="LysM"/>
    <property type="match status" value="3"/>
</dbReference>
<dbReference type="FunFam" id="1.10.530.10:FF:000004">
    <property type="entry name" value="Membrane-bound lytic murein transglycosylase D"/>
    <property type="match status" value="1"/>
</dbReference>
<dbReference type="STRING" id="1513271.XM47_02790"/>
<dbReference type="SUPFAM" id="SSF53955">
    <property type="entry name" value="Lysozyme-like"/>
    <property type="match status" value="1"/>
</dbReference>
<dbReference type="CDD" id="cd00118">
    <property type="entry name" value="LysM"/>
    <property type="match status" value="3"/>
</dbReference>
<dbReference type="Gene3D" id="3.10.350.10">
    <property type="entry name" value="LysM domain"/>
    <property type="match status" value="3"/>
</dbReference>
<dbReference type="SMART" id="SM00257">
    <property type="entry name" value="LysM"/>
    <property type="match status" value="3"/>
</dbReference>
<dbReference type="GO" id="GO:0000270">
    <property type="term" value="P:peptidoglycan metabolic process"/>
    <property type="evidence" value="ECO:0007669"/>
    <property type="project" value="InterPro"/>
</dbReference>
<dbReference type="PROSITE" id="PS51782">
    <property type="entry name" value="LYSM"/>
    <property type="match status" value="3"/>
</dbReference>
<dbReference type="PROSITE" id="PS00922">
    <property type="entry name" value="TRANSGLYCOSYLASE"/>
    <property type="match status" value="1"/>
</dbReference>
<feature type="domain" description="LysM" evidence="2">
    <location>
        <begin position="351"/>
        <end position="394"/>
    </location>
</feature>
<reference evidence="3 4" key="1">
    <citation type="submission" date="2015-04" db="EMBL/GenBank/DDBJ databases">
        <title>Draft Genome Sequence of the Novel Agar-Digesting Marine Bacterium Q1.</title>
        <authorList>
            <person name="Li Y."/>
            <person name="Li D."/>
            <person name="Chen G."/>
            <person name="Du Z."/>
        </authorList>
    </citation>
    <scope>NUCLEOTIDE SEQUENCE [LARGE SCALE GENOMIC DNA]</scope>
    <source>
        <strain evidence="3 4">Q1</strain>
    </source>
</reference>
<evidence type="ECO:0000259" key="2">
    <source>
        <dbReference type="PROSITE" id="PS51782"/>
    </source>
</evidence>
<sequence length="537" mass="61087">MFYRITLILISLAITGCKSLAPLQNETEKTTNLVEEKADHSQFIAAVVTADDPTDYYDIAKVTPDNQSHNHEQAVYGDVWKRIQAQLTFPIPENRRLKIQRAWYAKHPDYLNRVAKRAEPFLYYIVEQIENRGLPMELALLPIVESAFDPFAYSPGRASGLWQFVPGTAERFGLRQDWWFDGRRDVIDSTKAALDYLEKLHQQFDGNWLHALASYNSGEGRVARAIQKNYRAGENIDFWSLELPRETDAYVPKLLALADIIKRPHKYNISIYPITNEPVIASVEAKSQIDLALAANLAEMDVNALHKLNPGYNRWATAPEGPHRFILPIDNAKLLESKLAQLNPDELLTWVRYKIKSGDSLGKIANTHKTSIDVIKTANKLTTNTIRIGDFLMIPASSIEAKDYQLSFNQRTLAKQSKIENNSVTYKVKKGDTFWDISRAHNTSVKTLAKWNNMAPGDPIYPGQELKIKLSDNDIQLASAPTTKKVNYTVRRGDSLALIAQKFKVSIKEIETWNKITRKRYLQPGQKLNLHVDITQI</sequence>
<dbReference type="InterPro" id="IPR023346">
    <property type="entry name" value="Lysozyme-like_dom_sf"/>
</dbReference>
<gene>
    <name evidence="3" type="ORF">XM47_02790</name>
</gene>
<dbReference type="OrthoDB" id="9815002at2"/>
<name>A0A0J8GUN1_9ALTE</name>